<evidence type="ECO:0000256" key="1">
    <source>
        <dbReference type="ARBA" id="ARBA00023224"/>
    </source>
</evidence>
<evidence type="ECO:0000313" key="6">
    <source>
        <dbReference type="EMBL" id="OCS86946.1"/>
    </source>
</evidence>
<feature type="transmembrane region" description="Helical" evidence="4">
    <location>
        <begin position="6"/>
        <end position="26"/>
    </location>
</feature>
<keyword evidence="1 3" id="KW-0807">Transducer</keyword>
<keyword evidence="4" id="KW-0812">Transmembrane</keyword>
<keyword evidence="4" id="KW-0472">Membrane</keyword>
<dbReference type="STRING" id="33978.A6M13_12155"/>
<dbReference type="GO" id="GO:0006935">
    <property type="term" value="P:chemotaxis"/>
    <property type="evidence" value="ECO:0007669"/>
    <property type="project" value="InterPro"/>
</dbReference>
<evidence type="ECO:0000259" key="5">
    <source>
        <dbReference type="PROSITE" id="PS50111"/>
    </source>
</evidence>
<feature type="domain" description="Methyl-accepting transducer" evidence="5">
    <location>
        <begin position="93"/>
        <end position="329"/>
    </location>
</feature>
<evidence type="ECO:0000313" key="7">
    <source>
        <dbReference type="Proteomes" id="UP000093199"/>
    </source>
</evidence>
<dbReference type="Pfam" id="PF00015">
    <property type="entry name" value="MCPsignal"/>
    <property type="match status" value="1"/>
</dbReference>
<comment type="similarity">
    <text evidence="2">Belongs to the methyl-accepting chemotaxis (MCP) protein family.</text>
</comment>
<dbReference type="GO" id="GO:0016020">
    <property type="term" value="C:membrane"/>
    <property type="evidence" value="ECO:0007669"/>
    <property type="project" value="InterPro"/>
</dbReference>
<dbReference type="PANTHER" id="PTHR32089">
    <property type="entry name" value="METHYL-ACCEPTING CHEMOTAXIS PROTEIN MCPB"/>
    <property type="match status" value="1"/>
</dbReference>
<sequence length="382" mass="41445">MDIIMFIGIIVLLFTTIYFAYQYFTLKRQNTVETDMITGMKLLASGELAPKISGTSKQHEAYNELVEFITHVHKDFETVARTLEQNGQNISSNGEMATEKAEIVRAAIDEVGKGLNKQLIATEESTLSVEDMTVAIEEMSIRASQISEQSNMTLDLTEQGNAKLLLSMDKMEQFNTTIHSTFDAITILGDKSVEIGDIVKVITGISEQINLLALNAAIEAARAGEHGKGFAVVADEVRKLAEQSRQSAAEVSQIVGNIQGETSKVVVSMKKGTEEFAQTNELIQEIVAMFGKIVESTQIIAESNGSSSAGAEELASSSQQLSAAMKEISFISRESVEMFDELVGISDDELAMMETLLTAAKSLDNVQGATIRVASTFEKDAA</sequence>
<dbReference type="SUPFAM" id="SSF58104">
    <property type="entry name" value="Methyl-accepting chemotaxis protein (MCP) signaling domain"/>
    <property type="match status" value="1"/>
</dbReference>
<proteinExistence type="inferred from homology"/>
<dbReference type="GO" id="GO:0004888">
    <property type="term" value="F:transmembrane signaling receptor activity"/>
    <property type="evidence" value="ECO:0007669"/>
    <property type="project" value="InterPro"/>
</dbReference>
<dbReference type="RefSeq" id="WP_066544187.1">
    <property type="nucleotide sequence ID" value="NZ_MASJ01000007.1"/>
</dbReference>
<keyword evidence="4" id="KW-1133">Transmembrane helix</keyword>
<evidence type="ECO:0000256" key="4">
    <source>
        <dbReference type="SAM" id="Phobius"/>
    </source>
</evidence>
<dbReference type="PROSITE" id="PS50111">
    <property type="entry name" value="CHEMOTAXIS_TRANSDUC_2"/>
    <property type="match status" value="1"/>
</dbReference>
<dbReference type="EMBL" id="MASJ01000007">
    <property type="protein sequence ID" value="OCS86946.1"/>
    <property type="molecule type" value="Genomic_DNA"/>
</dbReference>
<evidence type="ECO:0000256" key="2">
    <source>
        <dbReference type="ARBA" id="ARBA00029447"/>
    </source>
</evidence>
<reference evidence="6 7" key="1">
    <citation type="submission" date="2016-07" db="EMBL/GenBank/DDBJ databases">
        <title>Caryophanon tenue genome sequencing.</title>
        <authorList>
            <person name="Verma A."/>
            <person name="Pal Y."/>
            <person name="Krishnamurthi S."/>
        </authorList>
    </citation>
    <scope>NUCLEOTIDE SEQUENCE [LARGE SCALE GENOMIC DNA]</scope>
    <source>
        <strain evidence="6 7">DSM 14152</strain>
    </source>
</reference>
<gene>
    <name evidence="6" type="ORF">A6M13_12155</name>
</gene>
<dbReference type="GO" id="GO:0007165">
    <property type="term" value="P:signal transduction"/>
    <property type="evidence" value="ECO:0007669"/>
    <property type="project" value="UniProtKB-KW"/>
</dbReference>
<comment type="caution">
    <text evidence="6">The sequence shown here is derived from an EMBL/GenBank/DDBJ whole genome shotgun (WGS) entry which is preliminary data.</text>
</comment>
<dbReference type="InterPro" id="IPR004090">
    <property type="entry name" value="Chemotax_Me-accpt_rcpt"/>
</dbReference>
<accession>A0A1C0YID5</accession>
<dbReference type="Proteomes" id="UP000093199">
    <property type="component" value="Unassembled WGS sequence"/>
</dbReference>
<dbReference type="PRINTS" id="PR00260">
    <property type="entry name" value="CHEMTRNSDUCR"/>
</dbReference>
<protein>
    <submittedName>
        <fullName evidence="6">Chemotaxis protein</fullName>
    </submittedName>
</protein>
<name>A0A1C0YID5_9BACL</name>
<dbReference type="SMART" id="SM00283">
    <property type="entry name" value="MA"/>
    <property type="match status" value="1"/>
</dbReference>
<dbReference type="AlphaFoldDB" id="A0A1C0YID5"/>
<dbReference type="PANTHER" id="PTHR32089:SF112">
    <property type="entry name" value="LYSOZYME-LIKE PROTEIN-RELATED"/>
    <property type="match status" value="1"/>
</dbReference>
<dbReference type="OrthoDB" id="107771at2"/>
<dbReference type="CDD" id="cd11386">
    <property type="entry name" value="MCP_signal"/>
    <property type="match status" value="1"/>
</dbReference>
<evidence type="ECO:0000256" key="3">
    <source>
        <dbReference type="PROSITE-ProRule" id="PRU00284"/>
    </source>
</evidence>
<organism evidence="6 7">
    <name type="scientific">Caryophanon tenue</name>
    <dbReference type="NCBI Taxonomy" id="33978"/>
    <lineage>
        <taxon>Bacteria</taxon>
        <taxon>Bacillati</taxon>
        <taxon>Bacillota</taxon>
        <taxon>Bacilli</taxon>
        <taxon>Bacillales</taxon>
        <taxon>Caryophanaceae</taxon>
        <taxon>Caryophanon</taxon>
    </lineage>
</organism>
<dbReference type="InterPro" id="IPR004089">
    <property type="entry name" value="MCPsignal_dom"/>
</dbReference>
<keyword evidence="7" id="KW-1185">Reference proteome</keyword>
<dbReference type="Gene3D" id="1.10.287.950">
    <property type="entry name" value="Methyl-accepting chemotaxis protein"/>
    <property type="match status" value="1"/>
</dbReference>